<dbReference type="PROSITE" id="PS51257">
    <property type="entry name" value="PROKAR_LIPOPROTEIN"/>
    <property type="match status" value="1"/>
</dbReference>
<dbReference type="EMBL" id="JASHID010000003">
    <property type="protein sequence ID" value="MDI9863619.1"/>
    <property type="molecule type" value="Genomic_DNA"/>
</dbReference>
<dbReference type="InterPro" id="IPR032675">
    <property type="entry name" value="LRR_dom_sf"/>
</dbReference>
<evidence type="ECO:0000256" key="1">
    <source>
        <dbReference type="ARBA" id="ARBA00022614"/>
    </source>
</evidence>
<keyword evidence="1" id="KW-0433">Leucine-rich repeat</keyword>
<dbReference type="Gene3D" id="3.80.10.10">
    <property type="entry name" value="Ribonuclease Inhibitor"/>
    <property type="match status" value="1"/>
</dbReference>
<dbReference type="SUPFAM" id="SSF52058">
    <property type="entry name" value="L domain-like"/>
    <property type="match status" value="1"/>
</dbReference>
<name>A0ABT6YJL1_9BACT</name>
<sequence length="246" mass="27544">MKNLLYLLLFFVLLGCKKTEGIAEAVTINDPIFEKMLVTKGIDSDQQVNGEISKKDAMKVDTLLIQGDVSNITNTISNLAGIEEFENLTYLDCSYNSLSILDLSKNHKLTYIKCSGIQELIAGVTDYKQIQTIQLSPLANLQHLNCAYTNISNLDFLNNSTQLKVLNCTGSSLSSFNVSQLTNLVELYASWIMYNRLETIDLRQNTKLQECKLQIYGLKSICVASIDKIPANGWEKMPSTDYVNCQ</sequence>
<evidence type="ECO:0000256" key="2">
    <source>
        <dbReference type="ARBA" id="ARBA00022737"/>
    </source>
</evidence>
<accession>A0ABT6YJL1</accession>
<dbReference type="Proteomes" id="UP001236569">
    <property type="component" value="Unassembled WGS sequence"/>
</dbReference>
<gene>
    <name evidence="3" type="ORF">QM480_04750</name>
</gene>
<evidence type="ECO:0008006" key="5">
    <source>
        <dbReference type="Google" id="ProtNLM"/>
    </source>
</evidence>
<dbReference type="InterPro" id="IPR052574">
    <property type="entry name" value="CDIRP"/>
</dbReference>
<keyword evidence="2" id="KW-0677">Repeat</keyword>
<dbReference type="PANTHER" id="PTHR47566">
    <property type="match status" value="1"/>
</dbReference>
<reference evidence="3 4" key="1">
    <citation type="submission" date="2023-05" db="EMBL/GenBank/DDBJ databases">
        <title>Novel species of genus Flectobacillus isolated from stream in China.</title>
        <authorList>
            <person name="Lu H."/>
        </authorList>
    </citation>
    <scope>NUCLEOTIDE SEQUENCE [LARGE SCALE GENOMIC DNA]</scope>
    <source>
        <strain evidence="3 4">DC10W</strain>
    </source>
</reference>
<keyword evidence="4" id="KW-1185">Reference proteome</keyword>
<protein>
    <recommendedName>
        <fullName evidence="5">Internalin-J</fullName>
    </recommendedName>
</protein>
<dbReference type="RefSeq" id="WP_283368893.1">
    <property type="nucleotide sequence ID" value="NZ_JASHID010000003.1"/>
</dbReference>
<evidence type="ECO:0000313" key="4">
    <source>
        <dbReference type="Proteomes" id="UP001236569"/>
    </source>
</evidence>
<dbReference type="PANTHER" id="PTHR47566:SF1">
    <property type="entry name" value="PROTEIN NUD1"/>
    <property type="match status" value="1"/>
</dbReference>
<proteinExistence type="predicted"/>
<comment type="caution">
    <text evidence="3">The sequence shown here is derived from an EMBL/GenBank/DDBJ whole genome shotgun (WGS) entry which is preliminary data.</text>
</comment>
<evidence type="ECO:0000313" key="3">
    <source>
        <dbReference type="EMBL" id="MDI9863619.1"/>
    </source>
</evidence>
<organism evidence="3 4">
    <name type="scientific">Flectobacillus longus</name>
    <dbReference type="NCBI Taxonomy" id="2984207"/>
    <lineage>
        <taxon>Bacteria</taxon>
        <taxon>Pseudomonadati</taxon>
        <taxon>Bacteroidota</taxon>
        <taxon>Cytophagia</taxon>
        <taxon>Cytophagales</taxon>
        <taxon>Flectobacillaceae</taxon>
        <taxon>Flectobacillus</taxon>
    </lineage>
</organism>